<evidence type="ECO:0000313" key="1">
    <source>
        <dbReference type="EMBL" id="KAF5905178.1"/>
    </source>
</evidence>
<name>A0A8J4XE30_CLAMG</name>
<dbReference type="EMBL" id="QNUK01000048">
    <property type="protein sequence ID" value="KAF5905178.1"/>
    <property type="molecule type" value="Genomic_DNA"/>
</dbReference>
<evidence type="ECO:0000313" key="2">
    <source>
        <dbReference type="Proteomes" id="UP000727407"/>
    </source>
</evidence>
<protein>
    <submittedName>
        <fullName evidence="1">Putative transferase CAF17</fullName>
    </submittedName>
</protein>
<gene>
    <name evidence="1" type="primary">prfA</name>
    <name evidence="1" type="ORF">DAT39_005117</name>
</gene>
<organism evidence="1 2">
    <name type="scientific">Clarias magur</name>
    <name type="common">Asian catfish</name>
    <name type="synonym">Macropteronotus magur</name>
    <dbReference type="NCBI Taxonomy" id="1594786"/>
    <lineage>
        <taxon>Eukaryota</taxon>
        <taxon>Metazoa</taxon>
        <taxon>Chordata</taxon>
        <taxon>Craniata</taxon>
        <taxon>Vertebrata</taxon>
        <taxon>Euteleostomi</taxon>
        <taxon>Actinopterygii</taxon>
        <taxon>Neopterygii</taxon>
        <taxon>Teleostei</taxon>
        <taxon>Ostariophysi</taxon>
        <taxon>Siluriformes</taxon>
        <taxon>Clariidae</taxon>
        <taxon>Clarias</taxon>
    </lineage>
</organism>
<reference evidence="1" key="1">
    <citation type="submission" date="2020-07" db="EMBL/GenBank/DDBJ databases">
        <title>Clarias magur genome sequencing, assembly and annotation.</title>
        <authorList>
            <person name="Kushwaha B."/>
            <person name="Kumar R."/>
            <person name="Das P."/>
            <person name="Joshi C.G."/>
            <person name="Kumar D."/>
            <person name="Nagpure N.S."/>
            <person name="Pandey M."/>
            <person name="Agarwal S."/>
            <person name="Srivastava S."/>
            <person name="Singh M."/>
            <person name="Sahoo L."/>
            <person name="Jayasankar P."/>
            <person name="Meher P.K."/>
            <person name="Koringa P.G."/>
            <person name="Iquebal M.A."/>
            <person name="Das S.P."/>
            <person name="Bit A."/>
            <person name="Patnaik S."/>
            <person name="Patel N."/>
            <person name="Shah T.M."/>
            <person name="Hinsu A."/>
            <person name="Jena J.K."/>
        </authorList>
    </citation>
    <scope>NUCLEOTIDE SEQUENCE</scope>
    <source>
        <strain evidence="1">CIFAMagur01</strain>
        <tissue evidence="1">Testis</tissue>
    </source>
</reference>
<dbReference type="GO" id="GO:0016740">
    <property type="term" value="F:transferase activity"/>
    <property type="evidence" value="ECO:0007669"/>
    <property type="project" value="UniProtKB-KW"/>
</dbReference>
<comment type="caution">
    <text evidence="1">The sequence shown here is derived from an EMBL/GenBank/DDBJ whole genome shotgun (WGS) entry which is preliminary data.</text>
</comment>
<accession>A0A8J4XE30</accession>
<dbReference type="AlphaFoldDB" id="A0A8J4XE30"/>
<keyword evidence="2" id="KW-1185">Reference proteome</keyword>
<dbReference type="Proteomes" id="UP000727407">
    <property type="component" value="Unassembled WGS sequence"/>
</dbReference>
<sequence>MLLWVHVYVSKSAGSQLHSCTDNVVIPSISGIPKSQRIRQLNFPEAGATKTSVSYPP</sequence>
<keyword evidence="1" id="KW-0808">Transferase</keyword>
<proteinExistence type="predicted"/>